<dbReference type="SUPFAM" id="SSF56935">
    <property type="entry name" value="Porins"/>
    <property type="match status" value="1"/>
</dbReference>
<name>A0A7Y8Y232_9FLAO</name>
<dbReference type="Proteomes" id="UP000535020">
    <property type="component" value="Unassembled WGS sequence"/>
</dbReference>
<evidence type="ECO:0000256" key="1">
    <source>
        <dbReference type="SAM" id="SignalP"/>
    </source>
</evidence>
<dbReference type="EMBL" id="JACBJI010000003">
    <property type="protein sequence ID" value="NYA71156.1"/>
    <property type="molecule type" value="Genomic_DNA"/>
</dbReference>
<sequence>MKKYLLVFGTLLAASAIQAQELSINDAVRLAQDNLNGTARFRAMSGAFGALGGDLSSMNVNPAGSAIFSNAQVGFTLSSFNPKNESNYFGSENSENYNALDLNQAGVVFVLRNHNEDSKWKKFAIAANYENTNNFDNSFFAAGTNPNNSIGNYFLGYANQGGVTLDLLTLQNGETIDDLYGYLGEVYGFGAQQAFLGYQGYIINPVTNNPDNDTYTSNVPAGGNYYQEYSAETRGYNGKVSVNGSVQYDDFLSFGLNLNSHFTDYTQWSSIYESNTNDDAAGVQQMRFNNQLRTLGDGFSFQLGTIVKVTEGLRLGVAWESPTWYRLEDRLMQYVRSTSAEGGNVIVDPFVVNVYEDYRLRTPGKWTGSAAYIFGKRGLISADITYKDYGNTEYSPSSDYRDINDAMSDQLTSAYQLRIGTEWRAKQWSFRGGFRSESSPYENDDVMGDLIGFSGGLGYNFGRIKLDLAYNYWQRDYQQQFFATGMTDAAEVTTKNHNVSMSMTFDF</sequence>
<accession>A0A7Y8Y232</accession>
<feature type="signal peptide" evidence="1">
    <location>
        <begin position="1"/>
        <end position="19"/>
    </location>
</feature>
<reference evidence="2 3" key="1">
    <citation type="submission" date="2020-07" db="EMBL/GenBank/DDBJ databases">
        <authorList>
            <person name="Sun Q."/>
        </authorList>
    </citation>
    <scope>NUCLEOTIDE SEQUENCE [LARGE SCALE GENOMIC DNA]</scope>
    <source>
        <strain evidence="2 3">MAH-1</strain>
    </source>
</reference>
<keyword evidence="3" id="KW-1185">Reference proteome</keyword>
<feature type="chain" id="PRO_5030883647" evidence="1">
    <location>
        <begin position="20"/>
        <end position="507"/>
    </location>
</feature>
<organism evidence="2 3">
    <name type="scientific">Flavobacterium agri</name>
    <dbReference type="NCBI Taxonomy" id="2743471"/>
    <lineage>
        <taxon>Bacteria</taxon>
        <taxon>Pseudomonadati</taxon>
        <taxon>Bacteroidota</taxon>
        <taxon>Flavobacteriia</taxon>
        <taxon>Flavobacteriales</taxon>
        <taxon>Flavobacteriaceae</taxon>
        <taxon>Flavobacterium</taxon>
    </lineage>
</organism>
<dbReference type="Gene3D" id="2.40.160.60">
    <property type="entry name" value="Outer membrane protein transport protein (OMPP1/FadL/TodX)"/>
    <property type="match status" value="1"/>
</dbReference>
<evidence type="ECO:0000313" key="3">
    <source>
        <dbReference type="Proteomes" id="UP000535020"/>
    </source>
</evidence>
<protein>
    <submittedName>
        <fullName evidence="2">Transporter</fullName>
    </submittedName>
</protein>
<gene>
    <name evidence="2" type="ORF">HZF10_09510</name>
</gene>
<evidence type="ECO:0000313" key="2">
    <source>
        <dbReference type="EMBL" id="NYA71156.1"/>
    </source>
</evidence>
<dbReference type="RefSeq" id="WP_176005958.1">
    <property type="nucleotide sequence ID" value="NZ_JABWMI010000010.1"/>
</dbReference>
<keyword evidence="1" id="KW-0732">Signal</keyword>
<dbReference type="AlphaFoldDB" id="A0A7Y8Y232"/>
<proteinExistence type="predicted"/>
<comment type="caution">
    <text evidence="2">The sequence shown here is derived from an EMBL/GenBank/DDBJ whole genome shotgun (WGS) entry which is preliminary data.</text>
</comment>